<dbReference type="InterPro" id="IPR020602">
    <property type="entry name" value="GTP_CycHdrlase_I_dom"/>
</dbReference>
<dbReference type="InterPro" id="IPR043133">
    <property type="entry name" value="GTP-CH-I_C/QueF"/>
</dbReference>
<dbReference type="PANTHER" id="PTHR11109">
    <property type="entry name" value="GTP CYCLOHYDROLASE I"/>
    <property type="match status" value="1"/>
</dbReference>
<comment type="similarity">
    <text evidence="5">Belongs to the GTP cyclohydrolase I family.</text>
</comment>
<dbReference type="NCBIfam" id="TIGR00063">
    <property type="entry name" value="folE"/>
    <property type="match status" value="1"/>
</dbReference>
<evidence type="ECO:0000313" key="7">
    <source>
        <dbReference type="EMBL" id="CEN29267.1"/>
    </source>
</evidence>
<dbReference type="GO" id="GO:0003934">
    <property type="term" value="F:GTP cyclohydrolase I activity"/>
    <property type="evidence" value="ECO:0007669"/>
    <property type="project" value="UniProtKB-UniRule"/>
</dbReference>
<comment type="pathway">
    <text evidence="2 5">Cofactor biosynthesis; 7,8-dihydroneopterin triphosphate biosynthesis; 7,8-dihydroneopterin triphosphate from GTP: step 1/1.</text>
</comment>
<dbReference type="HOGENOM" id="CLU_049768_3_2_9"/>
<dbReference type="GO" id="GO:0006729">
    <property type="term" value="P:tetrahydrobiopterin biosynthetic process"/>
    <property type="evidence" value="ECO:0007669"/>
    <property type="project" value="TreeGrafter"/>
</dbReference>
<dbReference type="GO" id="GO:0008270">
    <property type="term" value="F:zinc ion binding"/>
    <property type="evidence" value="ECO:0007669"/>
    <property type="project" value="UniProtKB-UniRule"/>
</dbReference>
<evidence type="ECO:0000313" key="8">
    <source>
        <dbReference type="Proteomes" id="UP000033166"/>
    </source>
</evidence>
<feature type="domain" description="GTP cyclohydrolase I" evidence="6">
    <location>
        <begin position="13"/>
        <end position="188"/>
    </location>
</feature>
<feature type="binding site" evidence="5">
    <location>
        <position position="152"/>
    </location>
    <ligand>
        <name>Zn(2+)</name>
        <dbReference type="ChEBI" id="CHEBI:29105"/>
    </ligand>
</feature>
<protein>
    <recommendedName>
        <fullName evidence="5">GTP cyclohydrolase 1</fullName>
        <ecNumber evidence="5">3.5.4.16</ecNumber>
    </recommendedName>
    <alternativeName>
        <fullName evidence="5">GTP cyclohydrolase I</fullName>
        <shortName evidence="5">GTP-CH-I</shortName>
    </alternativeName>
</protein>
<dbReference type="EMBL" id="LN774769">
    <property type="protein sequence ID" value="CEN29267.1"/>
    <property type="molecule type" value="Genomic_DNA"/>
</dbReference>
<dbReference type="Proteomes" id="UP000033166">
    <property type="component" value="Chromosome I"/>
</dbReference>
<organism evidence="7 8">
    <name type="scientific">Pseudolactococcus piscium MKFS47</name>
    <dbReference type="NCBI Taxonomy" id="297352"/>
    <lineage>
        <taxon>Bacteria</taxon>
        <taxon>Bacillati</taxon>
        <taxon>Bacillota</taxon>
        <taxon>Bacilli</taxon>
        <taxon>Lactobacillales</taxon>
        <taxon>Streptococcaceae</taxon>
        <taxon>Pseudolactococcus</taxon>
    </lineage>
</organism>
<dbReference type="NCBIfam" id="NF006825">
    <property type="entry name" value="PRK09347.1-2"/>
    <property type="match status" value="1"/>
</dbReference>
<proteinExistence type="inferred from homology"/>
<dbReference type="Gene3D" id="1.10.286.10">
    <property type="match status" value="1"/>
</dbReference>
<keyword evidence="5" id="KW-0547">Nucleotide-binding</keyword>
<keyword evidence="4 5" id="KW-0378">Hydrolase</keyword>
<dbReference type="InterPro" id="IPR043134">
    <property type="entry name" value="GTP-CH-I_N"/>
</dbReference>
<reference evidence="8" key="1">
    <citation type="submission" date="2015-01" db="EMBL/GenBank/DDBJ databases">
        <authorList>
            <person name="Andreevskaya M."/>
        </authorList>
    </citation>
    <scope>NUCLEOTIDE SEQUENCE [LARGE SCALE GENOMIC DNA]</scope>
    <source>
        <strain evidence="8">MKFS47</strain>
    </source>
</reference>
<sequence>MKKNYQENKQHIESGTKKLLQAIGDDPTRDGLLETPERVFKAYSEIFASTGETQFDNYKLFPTDQDADMVIVGDIPFYAMCEHHLLPFFGTVSVGYVPDGEIIGLSKIPRLVDWAARRPSVQENLTALICSEMQRIVHPKGIAVHVHSRHMCMEMRGINRPGTFTTTSLYKGDLKTDAFLRQEFMMKVSDK</sequence>
<dbReference type="Gene3D" id="3.30.1130.10">
    <property type="match status" value="1"/>
</dbReference>
<comment type="subunit">
    <text evidence="5">Homopolymer.</text>
</comment>
<keyword evidence="5" id="KW-0862">Zinc</keyword>
<comment type="catalytic activity">
    <reaction evidence="1 5">
        <text>GTP + H2O = 7,8-dihydroneopterin 3'-triphosphate + formate + H(+)</text>
        <dbReference type="Rhea" id="RHEA:17473"/>
        <dbReference type="ChEBI" id="CHEBI:15377"/>
        <dbReference type="ChEBI" id="CHEBI:15378"/>
        <dbReference type="ChEBI" id="CHEBI:15740"/>
        <dbReference type="ChEBI" id="CHEBI:37565"/>
        <dbReference type="ChEBI" id="CHEBI:58462"/>
        <dbReference type="EC" id="3.5.4.16"/>
    </reaction>
</comment>
<name>A0A0D6DZ93_9LACT</name>
<dbReference type="Pfam" id="PF01227">
    <property type="entry name" value="GTP_cyclohydroI"/>
    <property type="match status" value="1"/>
</dbReference>
<dbReference type="KEGG" id="lpk:LACPI_2067"/>
<evidence type="ECO:0000256" key="1">
    <source>
        <dbReference type="ARBA" id="ARBA00001052"/>
    </source>
</evidence>
<evidence type="ECO:0000256" key="4">
    <source>
        <dbReference type="ARBA" id="ARBA00022801"/>
    </source>
</evidence>
<evidence type="ECO:0000259" key="6">
    <source>
        <dbReference type="Pfam" id="PF01227"/>
    </source>
</evidence>
<dbReference type="RefSeq" id="WP_047916259.1">
    <property type="nucleotide sequence ID" value="NZ_LN774769.1"/>
</dbReference>
<dbReference type="GO" id="GO:0006730">
    <property type="term" value="P:one-carbon metabolic process"/>
    <property type="evidence" value="ECO:0007669"/>
    <property type="project" value="UniProtKB-UniRule"/>
</dbReference>
<dbReference type="UniPathway" id="UPA00848">
    <property type="reaction ID" value="UER00151"/>
</dbReference>
<dbReference type="GeneID" id="71635224"/>
<dbReference type="InterPro" id="IPR001474">
    <property type="entry name" value="GTP_CycHdrlase_I"/>
</dbReference>
<dbReference type="AlphaFoldDB" id="A0A0D6DZ93"/>
<dbReference type="SUPFAM" id="SSF55620">
    <property type="entry name" value="Tetrahydrobiopterin biosynthesis enzymes-like"/>
    <property type="match status" value="1"/>
</dbReference>
<dbReference type="GO" id="GO:0005737">
    <property type="term" value="C:cytoplasm"/>
    <property type="evidence" value="ECO:0007669"/>
    <property type="project" value="TreeGrafter"/>
</dbReference>
<evidence type="ECO:0000256" key="2">
    <source>
        <dbReference type="ARBA" id="ARBA00005080"/>
    </source>
</evidence>
<dbReference type="FunFam" id="3.30.1130.10:FF:000001">
    <property type="entry name" value="GTP cyclohydrolase 1"/>
    <property type="match status" value="1"/>
</dbReference>
<gene>
    <name evidence="5 7" type="primary">folE</name>
    <name evidence="7" type="ORF">LACPI_2067</name>
</gene>
<dbReference type="GO" id="GO:0046654">
    <property type="term" value="P:tetrahydrofolate biosynthetic process"/>
    <property type="evidence" value="ECO:0007669"/>
    <property type="project" value="UniProtKB-UniRule"/>
</dbReference>
<evidence type="ECO:0000256" key="5">
    <source>
        <dbReference type="HAMAP-Rule" id="MF_00223"/>
    </source>
</evidence>
<dbReference type="PANTHER" id="PTHR11109:SF7">
    <property type="entry name" value="GTP CYCLOHYDROLASE 1"/>
    <property type="match status" value="1"/>
</dbReference>
<feature type="binding site" evidence="5">
    <location>
        <position position="81"/>
    </location>
    <ligand>
        <name>Zn(2+)</name>
        <dbReference type="ChEBI" id="CHEBI:29105"/>
    </ligand>
</feature>
<accession>A0A0D6DZ93</accession>
<dbReference type="STRING" id="1364.LP2241_50429"/>
<dbReference type="HAMAP" id="MF_00223">
    <property type="entry name" value="FolE"/>
    <property type="match status" value="1"/>
</dbReference>
<evidence type="ECO:0000256" key="3">
    <source>
        <dbReference type="ARBA" id="ARBA00022563"/>
    </source>
</evidence>
<keyword evidence="5" id="KW-0479">Metal-binding</keyword>
<keyword evidence="5" id="KW-0342">GTP-binding</keyword>
<dbReference type="NCBIfam" id="NF006826">
    <property type="entry name" value="PRK09347.1-3"/>
    <property type="match status" value="1"/>
</dbReference>
<keyword evidence="3 5" id="KW-0554">One-carbon metabolism</keyword>
<dbReference type="EC" id="3.5.4.16" evidence="5"/>
<feature type="binding site" evidence="5">
    <location>
        <position position="84"/>
    </location>
    <ligand>
        <name>Zn(2+)</name>
        <dbReference type="ChEBI" id="CHEBI:29105"/>
    </ligand>
</feature>
<dbReference type="GO" id="GO:0005525">
    <property type="term" value="F:GTP binding"/>
    <property type="evidence" value="ECO:0007669"/>
    <property type="project" value="UniProtKB-KW"/>
</dbReference>